<organism evidence="2 3">
    <name type="scientific">Mesorhizobium abyssinicae</name>
    <dbReference type="NCBI Taxonomy" id="1209958"/>
    <lineage>
        <taxon>Bacteria</taxon>
        <taxon>Pseudomonadati</taxon>
        <taxon>Pseudomonadota</taxon>
        <taxon>Alphaproteobacteria</taxon>
        <taxon>Hyphomicrobiales</taxon>
        <taxon>Phyllobacteriaceae</taxon>
        <taxon>Mesorhizobium</taxon>
    </lineage>
</organism>
<feature type="transmembrane region" description="Helical" evidence="1">
    <location>
        <begin position="40"/>
        <end position="60"/>
    </location>
</feature>
<keyword evidence="1" id="KW-1133">Transmembrane helix</keyword>
<keyword evidence="3" id="KW-1185">Reference proteome</keyword>
<protein>
    <submittedName>
        <fullName evidence="2">Uncharacterized protein</fullName>
    </submittedName>
</protein>
<evidence type="ECO:0000313" key="3">
    <source>
        <dbReference type="Proteomes" id="UP001276564"/>
    </source>
</evidence>
<keyword evidence="1" id="KW-0472">Membrane</keyword>
<dbReference type="RefSeq" id="WP_127285771.1">
    <property type="nucleotide sequence ID" value="NZ_JAVIIP010000027.1"/>
</dbReference>
<dbReference type="EMBL" id="JAVIIP010000027">
    <property type="protein sequence ID" value="MDX8541792.1"/>
    <property type="molecule type" value="Genomic_DNA"/>
</dbReference>
<name>A0ABU5AWT7_9HYPH</name>
<gene>
    <name evidence="2" type="ORF">RFM23_29710</name>
</gene>
<proteinExistence type="predicted"/>
<reference evidence="2 3" key="1">
    <citation type="submission" date="2023-08" db="EMBL/GenBank/DDBJ databases">
        <title>Implementing the SeqCode for naming new Mesorhizobium species isolated from Vachellia karroo root nodules.</title>
        <authorList>
            <person name="Van Lill M."/>
        </authorList>
    </citation>
    <scope>NUCLEOTIDE SEQUENCE [LARGE SCALE GENOMIC DNA]</scope>
    <source>
        <strain evidence="2 3">VK4B</strain>
    </source>
</reference>
<evidence type="ECO:0000256" key="1">
    <source>
        <dbReference type="SAM" id="Phobius"/>
    </source>
</evidence>
<accession>A0ABU5AWT7</accession>
<dbReference type="Proteomes" id="UP001276564">
    <property type="component" value="Unassembled WGS sequence"/>
</dbReference>
<evidence type="ECO:0000313" key="2">
    <source>
        <dbReference type="EMBL" id="MDX8541792.1"/>
    </source>
</evidence>
<keyword evidence="1" id="KW-0812">Transmembrane</keyword>
<sequence length="162" mass="17502">MKNGRRTGLYRGGGARVTDIVSIRVSAEPAGRLSAGRLRLFAFIAIAAFMIAGPVAEQVFGVRSAWLRSWTMFSAIGMGVIDASFEIRLPDGALVPLDRFEMLGASRNGRLKRIESRDELASVIKRLCTAAGQGADIRVRARQAARGGWQIIHTDAENACAD</sequence>
<comment type="caution">
    <text evidence="2">The sequence shown here is derived from an EMBL/GenBank/DDBJ whole genome shotgun (WGS) entry which is preliminary data.</text>
</comment>